<protein>
    <submittedName>
        <fullName evidence="6">PpiC-type peptidyl-prolyl cis-trans isomerase</fullName>
    </submittedName>
</protein>
<dbReference type="KEGG" id="bvi:Bcep1808_5229"/>
<dbReference type="PANTHER" id="PTHR47245">
    <property type="entry name" value="PEPTIDYLPROLYL ISOMERASE"/>
    <property type="match status" value="1"/>
</dbReference>
<feature type="chain" id="PRO_5007909532" evidence="4">
    <location>
        <begin position="51"/>
        <end position="321"/>
    </location>
</feature>
<dbReference type="Proteomes" id="UP000002287">
    <property type="component" value="Chromosome 2"/>
</dbReference>
<dbReference type="InterPro" id="IPR000297">
    <property type="entry name" value="PPIase_PpiC"/>
</dbReference>
<dbReference type="Pfam" id="PF00639">
    <property type="entry name" value="Rotamase"/>
    <property type="match status" value="1"/>
</dbReference>
<dbReference type="InterPro" id="IPR027304">
    <property type="entry name" value="Trigger_fact/SurA_dom_sf"/>
</dbReference>
<dbReference type="InterPro" id="IPR023058">
    <property type="entry name" value="PPIase_PpiC_CS"/>
</dbReference>
<comment type="similarity">
    <text evidence="1">Belongs to the PpiC/parvulin rotamase family.</text>
</comment>
<dbReference type="EMBL" id="CP000615">
    <property type="protein sequence ID" value="ABO58178.1"/>
    <property type="molecule type" value="Genomic_DNA"/>
</dbReference>
<evidence type="ECO:0000313" key="7">
    <source>
        <dbReference type="Proteomes" id="UP000002287"/>
    </source>
</evidence>
<dbReference type="Gene3D" id="3.10.50.40">
    <property type="match status" value="1"/>
</dbReference>
<dbReference type="PROSITE" id="PS01096">
    <property type="entry name" value="PPIC_PPIASE_1"/>
    <property type="match status" value="1"/>
</dbReference>
<name>A4JPH5_BURVG</name>
<dbReference type="PANTHER" id="PTHR47245:SF3">
    <property type="entry name" value="PEPTIDYL-PROLYL CIS-TRANS ISOMERASE, PPIC-TYPE-RELATED"/>
    <property type="match status" value="1"/>
</dbReference>
<dbReference type="PROSITE" id="PS50198">
    <property type="entry name" value="PPIC_PPIASE_2"/>
    <property type="match status" value="1"/>
</dbReference>
<evidence type="ECO:0000256" key="4">
    <source>
        <dbReference type="SAM" id="SignalP"/>
    </source>
</evidence>
<dbReference type="eggNOG" id="COG0760">
    <property type="taxonomic scope" value="Bacteria"/>
</dbReference>
<dbReference type="HOGENOM" id="CLU_034646_3_0_4"/>
<feature type="domain" description="PpiC" evidence="5">
    <location>
        <begin position="165"/>
        <end position="266"/>
    </location>
</feature>
<proteinExistence type="inferred from homology"/>
<sequence length="321" mass="33744">MNVATRMSCDRRRAHLNSNREGGAAMMTKMKTRALVTAGLLLAAPLAAHAQDDVIASVAQASVTQADIAGVLKAVNAEGRERLAADPAALDQVVRATLAQKAVLAEAKSKGWEKDAQVQAAIEQARRDIVARSYLASVSAPPADYPSDAEIQSAYEQNRAALTTPRALHVAQIYIAVPSNADAATLEAARKRAADLANRARSGDFAALARANSQDAASAANGGDLGFVPDSLMLPAVRQAADALKPGQVSAPVRTPSGFHVVKLIDVRAAAPRPLADVKEQLRTMLRAQRMQQNARTYLANLAANAPINEDALKKALAAAR</sequence>
<feature type="signal peptide" evidence="4">
    <location>
        <begin position="1"/>
        <end position="50"/>
    </location>
</feature>
<dbReference type="GO" id="GO:0003755">
    <property type="term" value="F:peptidyl-prolyl cis-trans isomerase activity"/>
    <property type="evidence" value="ECO:0007669"/>
    <property type="project" value="UniProtKB-KW"/>
</dbReference>
<evidence type="ECO:0000256" key="2">
    <source>
        <dbReference type="ARBA" id="ARBA00023235"/>
    </source>
</evidence>
<dbReference type="InterPro" id="IPR050245">
    <property type="entry name" value="PrsA_foldase"/>
</dbReference>
<organism evidence="6 7">
    <name type="scientific">Burkholderia vietnamiensis (strain G4 / LMG 22486)</name>
    <name type="common">Burkholderia cepacia (strain R1808)</name>
    <dbReference type="NCBI Taxonomy" id="269482"/>
    <lineage>
        <taxon>Bacteria</taxon>
        <taxon>Pseudomonadati</taxon>
        <taxon>Pseudomonadota</taxon>
        <taxon>Betaproteobacteria</taxon>
        <taxon>Burkholderiales</taxon>
        <taxon>Burkholderiaceae</taxon>
        <taxon>Burkholderia</taxon>
        <taxon>Burkholderia cepacia complex</taxon>
    </lineage>
</organism>
<evidence type="ECO:0000256" key="3">
    <source>
        <dbReference type="PROSITE-ProRule" id="PRU00278"/>
    </source>
</evidence>
<dbReference type="AlphaFoldDB" id="A4JPH5"/>
<reference evidence="7" key="1">
    <citation type="submission" date="2007-03" db="EMBL/GenBank/DDBJ databases">
        <title>Complete sequence of chromosome 2 of Burkholderia vietnamiensis G4.</title>
        <authorList>
            <consortium name="US DOE Joint Genome Institute"/>
            <person name="Copeland A."/>
            <person name="Lucas S."/>
            <person name="Lapidus A."/>
            <person name="Barry K."/>
            <person name="Detter J.C."/>
            <person name="Glavina del Rio T."/>
            <person name="Hammon N."/>
            <person name="Israni S."/>
            <person name="Dalin E."/>
            <person name="Tice H."/>
            <person name="Pitluck S."/>
            <person name="Chain P."/>
            <person name="Malfatti S."/>
            <person name="Shin M."/>
            <person name="Vergez L."/>
            <person name="Schmutz J."/>
            <person name="Larimer F."/>
            <person name="Land M."/>
            <person name="Hauser L."/>
            <person name="Kyrpides N."/>
            <person name="Tiedje J."/>
            <person name="Richardson P."/>
        </authorList>
    </citation>
    <scope>NUCLEOTIDE SEQUENCE [LARGE SCALE GENOMIC DNA]</scope>
    <source>
        <strain evidence="7">G4 / LMG 22486</strain>
    </source>
</reference>
<keyword evidence="3" id="KW-0697">Rotamase</keyword>
<evidence type="ECO:0000313" key="6">
    <source>
        <dbReference type="EMBL" id="ABO58178.1"/>
    </source>
</evidence>
<gene>
    <name evidence="6" type="ordered locus">Bcep1808_5229</name>
</gene>
<evidence type="ECO:0000259" key="5">
    <source>
        <dbReference type="PROSITE" id="PS50198"/>
    </source>
</evidence>
<dbReference type="InterPro" id="IPR046357">
    <property type="entry name" value="PPIase_dom_sf"/>
</dbReference>
<evidence type="ECO:0000256" key="1">
    <source>
        <dbReference type="ARBA" id="ARBA00007656"/>
    </source>
</evidence>
<keyword evidence="2 3" id="KW-0413">Isomerase</keyword>
<accession>A4JPH5</accession>
<keyword evidence="4" id="KW-0732">Signal</keyword>
<dbReference type="SUPFAM" id="SSF109998">
    <property type="entry name" value="Triger factor/SurA peptide-binding domain-like"/>
    <property type="match status" value="1"/>
</dbReference>
<dbReference type="SUPFAM" id="SSF54534">
    <property type="entry name" value="FKBP-like"/>
    <property type="match status" value="1"/>
</dbReference>